<dbReference type="RefSeq" id="WP_085466683.1">
    <property type="nucleotide sequence ID" value="NZ_FXBL01000004.1"/>
</dbReference>
<proteinExistence type="inferred from homology"/>
<evidence type="ECO:0000256" key="2">
    <source>
        <dbReference type="ARBA" id="ARBA00005695"/>
    </source>
</evidence>
<evidence type="ECO:0000313" key="6">
    <source>
        <dbReference type="EMBL" id="SMH54232.1"/>
    </source>
</evidence>
<evidence type="ECO:0000256" key="4">
    <source>
        <dbReference type="SAM" id="SignalP"/>
    </source>
</evidence>
<dbReference type="SUPFAM" id="SSF53850">
    <property type="entry name" value="Periplasmic binding protein-like II"/>
    <property type="match status" value="1"/>
</dbReference>
<dbReference type="EMBL" id="FXBL01000004">
    <property type="protein sequence ID" value="SMH54232.1"/>
    <property type="molecule type" value="Genomic_DNA"/>
</dbReference>
<dbReference type="Gene3D" id="3.90.76.10">
    <property type="entry name" value="Dipeptide-binding Protein, Domain 1"/>
    <property type="match status" value="1"/>
</dbReference>
<dbReference type="PANTHER" id="PTHR30290">
    <property type="entry name" value="PERIPLASMIC BINDING COMPONENT OF ABC TRANSPORTER"/>
    <property type="match status" value="1"/>
</dbReference>
<dbReference type="GO" id="GO:0043190">
    <property type="term" value="C:ATP-binding cassette (ABC) transporter complex"/>
    <property type="evidence" value="ECO:0007669"/>
    <property type="project" value="InterPro"/>
</dbReference>
<keyword evidence="7" id="KW-1185">Reference proteome</keyword>
<organism evidence="6 7">
    <name type="scientific">Mesorhizobium australicum</name>
    <dbReference type="NCBI Taxonomy" id="536018"/>
    <lineage>
        <taxon>Bacteria</taxon>
        <taxon>Pseudomonadati</taxon>
        <taxon>Pseudomonadota</taxon>
        <taxon>Alphaproteobacteria</taxon>
        <taxon>Hyphomicrobiales</taxon>
        <taxon>Phyllobacteriaceae</taxon>
        <taxon>Mesorhizobium</taxon>
    </lineage>
</organism>
<accession>A0A1X7PSR0</accession>
<protein>
    <submittedName>
        <fullName evidence="6">Peptide/nickel transport system substrate-binding protein</fullName>
    </submittedName>
</protein>
<evidence type="ECO:0000259" key="5">
    <source>
        <dbReference type="Pfam" id="PF00496"/>
    </source>
</evidence>
<evidence type="ECO:0000256" key="1">
    <source>
        <dbReference type="ARBA" id="ARBA00004418"/>
    </source>
</evidence>
<keyword evidence="3 4" id="KW-0732">Signal</keyword>
<evidence type="ECO:0000313" key="7">
    <source>
        <dbReference type="Proteomes" id="UP000193083"/>
    </source>
</evidence>
<dbReference type="InterPro" id="IPR000914">
    <property type="entry name" value="SBP_5_dom"/>
</dbReference>
<dbReference type="GO" id="GO:1904680">
    <property type="term" value="F:peptide transmembrane transporter activity"/>
    <property type="evidence" value="ECO:0007669"/>
    <property type="project" value="TreeGrafter"/>
</dbReference>
<dbReference type="OrthoDB" id="9803988at2"/>
<dbReference type="InterPro" id="IPR030678">
    <property type="entry name" value="Peptide/Ni-bd"/>
</dbReference>
<dbReference type="Gene3D" id="3.10.105.10">
    <property type="entry name" value="Dipeptide-binding Protein, Domain 3"/>
    <property type="match status" value="1"/>
</dbReference>
<dbReference type="InterPro" id="IPR039424">
    <property type="entry name" value="SBP_5"/>
</dbReference>
<evidence type="ECO:0000256" key="3">
    <source>
        <dbReference type="ARBA" id="ARBA00022729"/>
    </source>
</evidence>
<dbReference type="Proteomes" id="UP000193083">
    <property type="component" value="Unassembled WGS sequence"/>
</dbReference>
<comment type="similarity">
    <text evidence="2">Belongs to the bacterial solute-binding protein 5 family.</text>
</comment>
<comment type="subcellular location">
    <subcellularLocation>
        <location evidence="1">Periplasm</location>
    </subcellularLocation>
</comment>
<sequence>MTIYRGLRSAAAVAVVCGLTSGTVLAQEPTPGGVLRLAGVGEPATFDCGALTSSTQLQYIAPHYSTLLSFQPDTFPKISPGLAKEWTVSDDGTRYSFTLNSGVKFHDGTDLTADDIKATFERIANPPEGVVSIRKGRFGALKSIEVTAPDKIDFLLSEPSAGFLATLAAPWNCIYSAKKLKEDPSYPAKTIMGSGPFVFEEFVPGASWRAKKFDGYFEKGLPYLDGIDFAIMGSPAVVNAIASDQVDGYMRLITAPDKKRIEDARGDTVKFDLTPSTSVNMIQVNTTRKPLDDVRVRQALNLAIDRRAGLKALAVYAQDGENVIFREGHAAALSAAEIEKIPGYGTDIAAQREEAKKLLADAGASDLKLALLAPNIKAPYEPMGIFLIDQWRQIGVTVTLDQQPVANQTARMASGDFDLSMDFSAPTTDDLTDVLAKFVPGGDGNFSGLKDDELVALFRKQDETLDENERLKIARQFLDRFIQLQYAITTFGTYREVVFDKKVNGWKVPPSYAVGLDLKSVWLQK</sequence>
<reference evidence="7" key="1">
    <citation type="submission" date="2017-04" db="EMBL/GenBank/DDBJ databases">
        <authorList>
            <person name="Varghese N."/>
            <person name="Submissions S."/>
        </authorList>
    </citation>
    <scope>NUCLEOTIDE SEQUENCE [LARGE SCALE GENOMIC DNA]</scope>
    <source>
        <strain evidence="7">B5P</strain>
    </source>
</reference>
<gene>
    <name evidence="6" type="ORF">SAMN02982922_5046</name>
</gene>
<dbReference type="AlphaFoldDB" id="A0A1X7PSR0"/>
<name>A0A1X7PSR0_9HYPH</name>
<dbReference type="GO" id="GO:0030288">
    <property type="term" value="C:outer membrane-bounded periplasmic space"/>
    <property type="evidence" value="ECO:0007669"/>
    <property type="project" value="UniProtKB-ARBA"/>
</dbReference>
<dbReference type="Pfam" id="PF00496">
    <property type="entry name" value="SBP_bac_5"/>
    <property type="match status" value="1"/>
</dbReference>
<feature type="chain" id="PRO_5012824104" evidence="4">
    <location>
        <begin position="27"/>
        <end position="525"/>
    </location>
</feature>
<feature type="signal peptide" evidence="4">
    <location>
        <begin position="1"/>
        <end position="26"/>
    </location>
</feature>
<dbReference type="GO" id="GO:0015833">
    <property type="term" value="P:peptide transport"/>
    <property type="evidence" value="ECO:0007669"/>
    <property type="project" value="TreeGrafter"/>
</dbReference>
<dbReference type="CDD" id="cd00995">
    <property type="entry name" value="PBP2_NikA_DppA_OppA_like"/>
    <property type="match status" value="1"/>
</dbReference>
<dbReference type="PANTHER" id="PTHR30290:SF38">
    <property type="entry name" value="D,D-DIPEPTIDE-BINDING PERIPLASMIC PROTEIN DDPA-RELATED"/>
    <property type="match status" value="1"/>
</dbReference>
<feature type="domain" description="Solute-binding protein family 5" evidence="5">
    <location>
        <begin position="77"/>
        <end position="439"/>
    </location>
</feature>
<dbReference type="PIRSF" id="PIRSF002741">
    <property type="entry name" value="MppA"/>
    <property type="match status" value="1"/>
</dbReference>
<dbReference type="Gene3D" id="3.40.190.10">
    <property type="entry name" value="Periplasmic binding protein-like II"/>
    <property type="match status" value="1"/>
</dbReference>